<protein>
    <submittedName>
        <fullName evidence="1">Uncharacterized protein</fullName>
    </submittedName>
</protein>
<sequence>VLKGYNPKKILKKLCKSWGGSPEAWGTWYAKVEKMGCG</sequence>
<evidence type="ECO:0000313" key="1">
    <source>
        <dbReference type="EMBL" id="GAF99851.1"/>
    </source>
</evidence>
<dbReference type="EMBL" id="BARS01027581">
    <property type="protein sequence ID" value="GAF99851.1"/>
    <property type="molecule type" value="Genomic_DNA"/>
</dbReference>
<feature type="non-terminal residue" evidence="1">
    <location>
        <position position="1"/>
    </location>
</feature>
<accession>X0UKN9</accession>
<reference evidence="1" key="1">
    <citation type="journal article" date="2014" name="Front. Microbiol.">
        <title>High frequency of phylogenetically diverse reductive dehalogenase-homologous genes in deep subseafloor sedimentary metagenomes.</title>
        <authorList>
            <person name="Kawai M."/>
            <person name="Futagami T."/>
            <person name="Toyoda A."/>
            <person name="Takaki Y."/>
            <person name="Nishi S."/>
            <person name="Hori S."/>
            <person name="Arai W."/>
            <person name="Tsubouchi T."/>
            <person name="Morono Y."/>
            <person name="Uchiyama I."/>
            <person name="Ito T."/>
            <person name="Fujiyama A."/>
            <person name="Inagaki F."/>
            <person name="Takami H."/>
        </authorList>
    </citation>
    <scope>NUCLEOTIDE SEQUENCE</scope>
    <source>
        <strain evidence="1">Expedition CK06-06</strain>
    </source>
</reference>
<gene>
    <name evidence="1" type="ORF">S01H1_43300</name>
</gene>
<comment type="caution">
    <text evidence="1">The sequence shown here is derived from an EMBL/GenBank/DDBJ whole genome shotgun (WGS) entry which is preliminary data.</text>
</comment>
<dbReference type="AlphaFoldDB" id="X0UKN9"/>
<proteinExistence type="predicted"/>
<name>X0UKN9_9ZZZZ</name>
<organism evidence="1">
    <name type="scientific">marine sediment metagenome</name>
    <dbReference type="NCBI Taxonomy" id="412755"/>
    <lineage>
        <taxon>unclassified sequences</taxon>
        <taxon>metagenomes</taxon>
        <taxon>ecological metagenomes</taxon>
    </lineage>
</organism>